<dbReference type="Pfam" id="PF04707">
    <property type="entry name" value="PRELI"/>
    <property type="match status" value="1"/>
</dbReference>
<dbReference type="eggNOG" id="KOG3336">
    <property type="taxonomic scope" value="Eukaryota"/>
</dbReference>
<dbReference type="InterPro" id="IPR006797">
    <property type="entry name" value="PRELI/MSF1_dom"/>
</dbReference>
<evidence type="ECO:0000313" key="2">
    <source>
        <dbReference type="EMBL" id="CCE80073.1"/>
    </source>
</evidence>
<dbReference type="EMBL" id="FO082052">
    <property type="protein sequence ID" value="CCE80838.1"/>
    <property type="molecule type" value="Genomic_DNA"/>
</dbReference>
<dbReference type="InParanoid" id="G8YHD6"/>
<evidence type="ECO:0000313" key="4">
    <source>
        <dbReference type="Proteomes" id="UP000005222"/>
    </source>
</evidence>
<dbReference type="Proteomes" id="UP000005222">
    <property type="component" value="Chromosome H"/>
</dbReference>
<dbReference type="GO" id="GO:0005758">
    <property type="term" value="C:mitochondrial intermembrane space"/>
    <property type="evidence" value="ECO:0007669"/>
    <property type="project" value="InterPro"/>
</dbReference>
<proteinExistence type="predicted"/>
<dbReference type="FunCoup" id="G8YHD6">
    <property type="interactions" value="1635"/>
</dbReference>
<dbReference type="PANTHER" id="PTHR11158">
    <property type="entry name" value="MSF1/PX19 RELATED"/>
    <property type="match status" value="1"/>
</dbReference>
<sequence length="174" mass="20453">MRLFQTSHYFNYPWEQVTAANWKKYPNELSTHVVSVDILDRSINVERQVLRTERLIACKQPIPSWLSCIVGGQDRSFIREVSEVNLKEKTLVMKSHNMTMNHILQVNETVIYRPDGDVPEKRTIFDQQAEITAYGSFKRICEKIEEWSVERFGQNARIGKMGFETVLEKINKTW</sequence>
<dbReference type="InterPro" id="IPR037365">
    <property type="entry name" value="Slowmo/Ups"/>
</dbReference>
<name>G8YHD6_PICSO</name>
<reference evidence="3" key="1">
    <citation type="submission" date="2011-10" db="EMBL/GenBank/DDBJ databases">
        <authorList>
            <person name="Genoscope - CEA"/>
        </authorList>
    </citation>
    <scope>NUCLEOTIDE SEQUENCE</scope>
</reference>
<protein>
    <submittedName>
        <fullName evidence="3">Piso0_003171 protein</fullName>
    </submittedName>
</protein>
<evidence type="ECO:0000313" key="3">
    <source>
        <dbReference type="EMBL" id="CCE80838.1"/>
    </source>
</evidence>
<evidence type="ECO:0000259" key="1">
    <source>
        <dbReference type="PROSITE" id="PS50904"/>
    </source>
</evidence>
<feature type="domain" description="PRELI/MSF1" evidence="1">
    <location>
        <begin position="1"/>
        <end position="174"/>
    </location>
</feature>
<reference evidence="4" key="2">
    <citation type="journal article" date="2012" name="G3 (Bethesda)">
        <title>Pichia sorbitophila, an interspecies yeast hybrid reveals early steps of genome resolution following polyploidization.</title>
        <authorList>
            <person name="Leh Louis V."/>
            <person name="Despons L."/>
            <person name="Friedrich A."/>
            <person name="Martin T."/>
            <person name="Durrens P."/>
            <person name="Casaregola S."/>
            <person name="Neuveglise C."/>
            <person name="Fairhead C."/>
            <person name="Marck C."/>
            <person name="Cruz J.A."/>
            <person name="Straub M.L."/>
            <person name="Kugler V."/>
            <person name="Sacerdot C."/>
            <person name="Uzunov Z."/>
            <person name="Thierry A."/>
            <person name="Weiss S."/>
            <person name="Bleykasten C."/>
            <person name="De Montigny J."/>
            <person name="Jacques N."/>
            <person name="Jung P."/>
            <person name="Lemaire M."/>
            <person name="Mallet S."/>
            <person name="Morel G."/>
            <person name="Richard G.F."/>
            <person name="Sarkar A."/>
            <person name="Savel G."/>
            <person name="Schacherer J."/>
            <person name="Seret M.L."/>
            <person name="Talla E."/>
            <person name="Samson G."/>
            <person name="Jubin C."/>
            <person name="Poulain J."/>
            <person name="Vacherie B."/>
            <person name="Barbe V."/>
            <person name="Pelletier E."/>
            <person name="Sherman D.J."/>
            <person name="Westhof E."/>
            <person name="Weissenbach J."/>
            <person name="Baret P.V."/>
            <person name="Wincker P."/>
            <person name="Gaillardin C."/>
            <person name="Dujon B."/>
            <person name="Souciet J.L."/>
        </authorList>
    </citation>
    <scope>NUCLEOTIDE SEQUENCE [LARGE SCALE GENOMIC DNA]</scope>
    <source>
        <strain evidence="4">ATCC MYA-4447 / BCRC 22081 / CBS 7064 / NBRC 10061 / NRRL Y-12695</strain>
    </source>
</reference>
<dbReference type="HOGENOM" id="CLU_067902_1_1_1"/>
<organism evidence="3 4">
    <name type="scientific">Pichia sorbitophila (strain ATCC MYA-4447 / BCRC 22081 / CBS 7064 / NBRC 10061 / NRRL Y-12695)</name>
    <name type="common">Hybrid yeast</name>
    <dbReference type="NCBI Taxonomy" id="559304"/>
    <lineage>
        <taxon>Eukaryota</taxon>
        <taxon>Fungi</taxon>
        <taxon>Dikarya</taxon>
        <taxon>Ascomycota</taxon>
        <taxon>Saccharomycotina</taxon>
        <taxon>Pichiomycetes</taxon>
        <taxon>Debaryomycetaceae</taxon>
        <taxon>Millerozyma</taxon>
    </lineage>
</organism>
<dbReference type="Proteomes" id="UP000005222">
    <property type="component" value="Chromosome G"/>
</dbReference>
<dbReference type="STRING" id="559304.G8YHD6"/>
<dbReference type="AlphaFoldDB" id="G8YHD6"/>
<dbReference type="OrthoDB" id="407630at2759"/>
<keyword evidence="4" id="KW-1185">Reference proteome</keyword>
<dbReference type="PROSITE" id="PS50904">
    <property type="entry name" value="PRELI_MSF1"/>
    <property type="match status" value="1"/>
</dbReference>
<accession>G8YHD6</accession>
<dbReference type="EMBL" id="FO082053">
    <property type="protein sequence ID" value="CCE80073.1"/>
    <property type="molecule type" value="Genomic_DNA"/>
</dbReference>
<gene>
    <name evidence="3" type="primary">Piso0_003171</name>
    <name evidence="2" type="ORF">GNLVRS01_PISO0G06452g</name>
    <name evidence="3" type="ORF">GNLVRS01_PISO0H06453g</name>
</gene>